<sequence>MKKLSRYNRLIIAVCACSMVTFSNIYWLQPLLPTLQQEFNISLLAANLAMSAPLLGMGLGLLIFASLSDSIGRGPILIKGMIAGLCISLMLPMIENYTVFLSLRFIQGAFLSVCPAVAIPLLGEELRKSWLPTAVGFYIASNTIGGISSRLIGGASVDLFGSFQATGFGMAIVTAILFIGVYIALPTQRHFTRQKFQLKPSLNIFATHIKTPKLLIVYLIIGLGFGCFVNIFSYLMSVLEAAPYALPSALRSLIFVTFLGGTMSASLAGKFAKRYGQLAGIATGVFIMLAANLLLSHHNLSVMTCGMILMAFGFFFCHAQASTLVGRSVKKGKGSAQALYSLFYYSGASLGVFFIDPFYQQWGWQGVLVSTSIALVTCLLLLVIYQVKYKKPHKQLAHSH</sequence>
<feature type="transmembrane region" description="Helical" evidence="8">
    <location>
        <begin position="7"/>
        <end position="27"/>
    </location>
</feature>
<organism evidence="10 11">
    <name type="scientific">Psychromonas aquatilis</name>
    <dbReference type="NCBI Taxonomy" id="2005072"/>
    <lineage>
        <taxon>Bacteria</taxon>
        <taxon>Pseudomonadati</taxon>
        <taxon>Pseudomonadota</taxon>
        <taxon>Gammaproteobacteria</taxon>
        <taxon>Alteromonadales</taxon>
        <taxon>Psychromonadaceae</taxon>
        <taxon>Psychromonas</taxon>
    </lineage>
</organism>
<feature type="transmembrane region" description="Helical" evidence="8">
    <location>
        <begin position="39"/>
        <end position="64"/>
    </location>
</feature>
<keyword evidence="7 8" id="KW-0472">Membrane</keyword>
<evidence type="ECO:0000313" key="10">
    <source>
        <dbReference type="EMBL" id="MEL0630171.1"/>
    </source>
</evidence>
<keyword evidence="3" id="KW-0813">Transport</keyword>
<keyword evidence="11" id="KW-1185">Reference proteome</keyword>
<protein>
    <submittedName>
        <fullName evidence="10">MFS transporter</fullName>
    </submittedName>
</protein>
<reference evidence="10 11" key="1">
    <citation type="submission" date="2024-02" db="EMBL/GenBank/DDBJ databases">
        <title>Bacteria isolated from the canopy kelp, Nereocystis luetkeana.</title>
        <authorList>
            <person name="Pfister C.A."/>
            <person name="Younker I.T."/>
            <person name="Light S.H."/>
        </authorList>
    </citation>
    <scope>NUCLEOTIDE SEQUENCE [LARGE SCALE GENOMIC DNA]</scope>
    <source>
        <strain evidence="10 11">TI.1.05</strain>
    </source>
</reference>
<dbReference type="InterPro" id="IPR011701">
    <property type="entry name" value="MFS"/>
</dbReference>
<evidence type="ECO:0000256" key="1">
    <source>
        <dbReference type="ARBA" id="ARBA00004651"/>
    </source>
</evidence>
<name>A0ABU9GSD1_9GAMM</name>
<comment type="caution">
    <text evidence="10">The sequence shown here is derived from an EMBL/GenBank/DDBJ whole genome shotgun (WGS) entry which is preliminary data.</text>
</comment>
<feature type="transmembrane region" description="Helical" evidence="8">
    <location>
        <begin position="100"/>
        <end position="123"/>
    </location>
</feature>
<dbReference type="RefSeq" id="WP_341598301.1">
    <property type="nucleotide sequence ID" value="NZ_JBAKAZ010000043.1"/>
</dbReference>
<dbReference type="CDD" id="cd17324">
    <property type="entry name" value="MFS_NepI_like"/>
    <property type="match status" value="1"/>
</dbReference>
<feature type="transmembrane region" description="Helical" evidence="8">
    <location>
        <begin position="76"/>
        <end position="94"/>
    </location>
</feature>
<evidence type="ECO:0000256" key="7">
    <source>
        <dbReference type="ARBA" id="ARBA00023136"/>
    </source>
</evidence>
<dbReference type="Gene3D" id="1.20.1250.20">
    <property type="entry name" value="MFS general substrate transporter like domains"/>
    <property type="match status" value="1"/>
</dbReference>
<dbReference type="PANTHER" id="PTHR43271">
    <property type="entry name" value="BLL2771 PROTEIN"/>
    <property type="match status" value="1"/>
</dbReference>
<comment type="subcellular location">
    <subcellularLocation>
        <location evidence="1">Cell membrane</location>
        <topology evidence="1">Multi-pass membrane protein</topology>
    </subcellularLocation>
</comment>
<comment type="similarity">
    <text evidence="2">Belongs to the major facilitator superfamily.</text>
</comment>
<feature type="transmembrane region" description="Helical" evidence="8">
    <location>
        <begin position="165"/>
        <end position="185"/>
    </location>
</feature>
<evidence type="ECO:0000256" key="5">
    <source>
        <dbReference type="ARBA" id="ARBA00022692"/>
    </source>
</evidence>
<proteinExistence type="inferred from homology"/>
<feature type="transmembrane region" description="Helical" evidence="8">
    <location>
        <begin position="135"/>
        <end position="153"/>
    </location>
</feature>
<evidence type="ECO:0000256" key="6">
    <source>
        <dbReference type="ARBA" id="ARBA00022989"/>
    </source>
</evidence>
<feature type="transmembrane region" description="Helical" evidence="8">
    <location>
        <begin position="367"/>
        <end position="385"/>
    </location>
</feature>
<keyword evidence="4" id="KW-1003">Cell membrane</keyword>
<dbReference type="PANTHER" id="PTHR43271:SF1">
    <property type="entry name" value="INNER MEMBRANE TRANSPORT PROTEIN YNFM"/>
    <property type="match status" value="1"/>
</dbReference>
<feature type="transmembrane region" description="Helical" evidence="8">
    <location>
        <begin position="248"/>
        <end position="268"/>
    </location>
</feature>
<dbReference type="InterPro" id="IPR020846">
    <property type="entry name" value="MFS_dom"/>
</dbReference>
<evidence type="ECO:0000256" key="8">
    <source>
        <dbReference type="SAM" id="Phobius"/>
    </source>
</evidence>
<evidence type="ECO:0000256" key="3">
    <source>
        <dbReference type="ARBA" id="ARBA00022448"/>
    </source>
</evidence>
<dbReference type="SUPFAM" id="SSF103473">
    <property type="entry name" value="MFS general substrate transporter"/>
    <property type="match status" value="1"/>
</dbReference>
<evidence type="ECO:0000259" key="9">
    <source>
        <dbReference type="PROSITE" id="PS50850"/>
    </source>
</evidence>
<feature type="transmembrane region" description="Helical" evidence="8">
    <location>
        <begin position="275"/>
        <end position="294"/>
    </location>
</feature>
<accession>A0ABU9GSD1</accession>
<feature type="transmembrane region" description="Helical" evidence="8">
    <location>
        <begin position="300"/>
        <end position="317"/>
    </location>
</feature>
<feature type="transmembrane region" description="Helical" evidence="8">
    <location>
        <begin position="215"/>
        <end position="236"/>
    </location>
</feature>
<dbReference type="PROSITE" id="PS50850">
    <property type="entry name" value="MFS"/>
    <property type="match status" value="1"/>
</dbReference>
<dbReference type="InterPro" id="IPR036259">
    <property type="entry name" value="MFS_trans_sf"/>
</dbReference>
<feature type="transmembrane region" description="Helical" evidence="8">
    <location>
        <begin position="338"/>
        <end position="355"/>
    </location>
</feature>
<feature type="domain" description="Major facilitator superfamily (MFS) profile" evidence="9">
    <location>
        <begin position="10"/>
        <end position="389"/>
    </location>
</feature>
<evidence type="ECO:0000256" key="4">
    <source>
        <dbReference type="ARBA" id="ARBA00022475"/>
    </source>
</evidence>
<gene>
    <name evidence="10" type="ORF">V6256_11200</name>
</gene>
<dbReference type="Proteomes" id="UP001369082">
    <property type="component" value="Unassembled WGS sequence"/>
</dbReference>
<dbReference type="Pfam" id="PF07690">
    <property type="entry name" value="MFS_1"/>
    <property type="match status" value="1"/>
</dbReference>
<evidence type="ECO:0000256" key="2">
    <source>
        <dbReference type="ARBA" id="ARBA00008335"/>
    </source>
</evidence>
<keyword evidence="6 8" id="KW-1133">Transmembrane helix</keyword>
<dbReference type="EMBL" id="JBAKAZ010000043">
    <property type="protein sequence ID" value="MEL0630171.1"/>
    <property type="molecule type" value="Genomic_DNA"/>
</dbReference>
<keyword evidence="5 8" id="KW-0812">Transmembrane</keyword>
<evidence type="ECO:0000313" key="11">
    <source>
        <dbReference type="Proteomes" id="UP001369082"/>
    </source>
</evidence>